<dbReference type="EMBL" id="JANPWB010000016">
    <property type="protein sequence ID" value="KAJ1085793.1"/>
    <property type="molecule type" value="Genomic_DNA"/>
</dbReference>
<gene>
    <name evidence="2" type="ORF">NDU88_005918</name>
</gene>
<accession>A0AAV7L3X0</accession>
<sequence length="114" mass="12835">MEARAQRINLQPAGRPLHMPPQELAWSPGCRRRGRRALLQDEATKWMGGRCPRKAARERREVGSTAPCGPLQNFACPTFGKLGRVHLDKYKEKTRSKEVEATHAKMALPMEASD</sequence>
<name>A0AAV7L3X0_PLEWA</name>
<evidence type="ECO:0000313" key="3">
    <source>
        <dbReference type="Proteomes" id="UP001066276"/>
    </source>
</evidence>
<reference evidence="2" key="1">
    <citation type="journal article" date="2022" name="bioRxiv">
        <title>Sequencing and chromosome-scale assembly of the giantPleurodeles waltlgenome.</title>
        <authorList>
            <person name="Brown T."/>
            <person name="Elewa A."/>
            <person name="Iarovenko S."/>
            <person name="Subramanian E."/>
            <person name="Araus A.J."/>
            <person name="Petzold A."/>
            <person name="Susuki M."/>
            <person name="Suzuki K.-i.T."/>
            <person name="Hayashi T."/>
            <person name="Toyoda A."/>
            <person name="Oliveira C."/>
            <person name="Osipova E."/>
            <person name="Leigh N.D."/>
            <person name="Simon A."/>
            <person name="Yun M.H."/>
        </authorList>
    </citation>
    <scope>NUCLEOTIDE SEQUENCE</scope>
    <source>
        <strain evidence="2">20211129_DDA</strain>
        <tissue evidence="2">Liver</tissue>
    </source>
</reference>
<feature type="region of interest" description="Disordered" evidence="1">
    <location>
        <begin position="1"/>
        <end position="28"/>
    </location>
</feature>
<evidence type="ECO:0000313" key="2">
    <source>
        <dbReference type="EMBL" id="KAJ1085793.1"/>
    </source>
</evidence>
<dbReference type="Proteomes" id="UP001066276">
    <property type="component" value="Chromosome 12"/>
</dbReference>
<dbReference type="AlphaFoldDB" id="A0AAV7L3X0"/>
<feature type="region of interest" description="Disordered" evidence="1">
    <location>
        <begin position="94"/>
        <end position="114"/>
    </location>
</feature>
<keyword evidence="3" id="KW-1185">Reference proteome</keyword>
<organism evidence="2 3">
    <name type="scientific">Pleurodeles waltl</name>
    <name type="common">Iberian ribbed newt</name>
    <dbReference type="NCBI Taxonomy" id="8319"/>
    <lineage>
        <taxon>Eukaryota</taxon>
        <taxon>Metazoa</taxon>
        <taxon>Chordata</taxon>
        <taxon>Craniata</taxon>
        <taxon>Vertebrata</taxon>
        <taxon>Euteleostomi</taxon>
        <taxon>Amphibia</taxon>
        <taxon>Batrachia</taxon>
        <taxon>Caudata</taxon>
        <taxon>Salamandroidea</taxon>
        <taxon>Salamandridae</taxon>
        <taxon>Pleurodelinae</taxon>
        <taxon>Pleurodeles</taxon>
    </lineage>
</organism>
<proteinExistence type="predicted"/>
<evidence type="ECO:0000256" key="1">
    <source>
        <dbReference type="SAM" id="MobiDB-lite"/>
    </source>
</evidence>
<feature type="compositionally biased region" description="Basic and acidic residues" evidence="1">
    <location>
        <begin position="94"/>
        <end position="103"/>
    </location>
</feature>
<protein>
    <submittedName>
        <fullName evidence="2">Uncharacterized protein</fullName>
    </submittedName>
</protein>
<comment type="caution">
    <text evidence="2">The sequence shown here is derived from an EMBL/GenBank/DDBJ whole genome shotgun (WGS) entry which is preliminary data.</text>
</comment>